<keyword evidence="2" id="KW-0067">ATP-binding</keyword>
<gene>
    <name evidence="8" type="ORF">MNBD_NITROSPINAE04-2460</name>
</gene>
<evidence type="ECO:0000256" key="4">
    <source>
        <dbReference type="ARBA" id="ARBA00023125"/>
    </source>
</evidence>
<dbReference type="InterPro" id="IPR002078">
    <property type="entry name" value="Sigma_54_int"/>
</dbReference>
<dbReference type="PROSITE" id="PS50045">
    <property type="entry name" value="SIGMA54_INTERACT_4"/>
    <property type="match status" value="1"/>
</dbReference>
<dbReference type="SUPFAM" id="SSF46689">
    <property type="entry name" value="Homeodomain-like"/>
    <property type="match status" value="1"/>
</dbReference>
<dbReference type="SUPFAM" id="SSF52172">
    <property type="entry name" value="CheY-like"/>
    <property type="match status" value="1"/>
</dbReference>
<dbReference type="PROSITE" id="PS00688">
    <property type="entry name" value="SIGMA54_INTERACT_3"/>
    <property type="match status" value="1"/>
</dbReference>
<dbReference type="GO" id="GO:0005524">
    <property type="term" value="F:ATP binding"/>
    <property type="evidence" value="ECO:0007669"/>
    <property type="project" value="UniProtKB-KW"/>
</dbReference>
<evidence type="ECO:0000256" key="1">
    <source>
        <dbReference type="ARBA" id="ARBA00022741"/>
    </source>
</evidence>
<keyword evidence="3" id="KW-0805">Transcription regulation</keyword>
<dbReference type="FunFam" id="3.40.50.300:FF:000006">
    <property type="entry name" value="DNA-binding transcriptional regulator NtrC"/>
    <property type="match status" value="1"/>
</dbReference>
<keyword evidence="4" id="KW-0238">DNA-binding</keyword>
<keyword evidence="5" id="KW-0804">Transcription</keyword>
<feature type="domain" description="Sigma-54 factor interaction" evidence="6">
    <location>
        <begin position="145"/>
        <end position="373"/>
    </location>
</feature>
<dbReference type="Gene3D" id="3.40.50.2300">
    <property type="match status" value="1"/>
</dbReference>
<dbReference type="InterPro" id="IPR058031">
    <property type="entry name" value="AAA_lid_NorR"/>
</dbReference>
<dbReference type="SUPFAM" id="SSF52540">
    <property type="entry name" value="P-loop containing nucleoside triphosphate hydrolases"/>
    <property type="match status" value="1"/>
</dbReference>
<dbReference type="InterPro" id="IPR003593">
    <property type="entry name" value="AAA+_ATPase"/>
</dbReference>
<dbReference type="InterPro" id="IPR009057">
    <property type="entry name" value="Homeodomain-like_sf"/>
</dbReference>
<accession>A0A3B1C6L6</accession>
<feature type="domain" description="Response regulatory" evidence="7">
    <location>
        <begin position="6"/>
        <end position="120"/>
    </location>
</feature>
<dbReference type="Pfam" id="PF00072">
    <property type="entry name" value="Response_reg"/>
    <property type="match status" value="1"/>
</dbReference>
<evidence type="ECO:0000256" key="5">
    <source>
        <dbReference type="ARBA" id="ARBA00023163"/>
    </source>
</evidence>
<dbReference type="SMART" id="SM00448">
    <property type="entry name" value="REC"/>
    <property type="match status" value="1"/>
</dbReference>
<dbReference type="SMART" id="SM00382">
    <property type="entry name" value="AAA"/>
    <property type="match status" value="1"/>
</dbReference>
<keyword evidence="1" id="KW-0547">Nucleotide-binding</keyword>
<dbReference type="PROSITE" id="PS50110">
    <property type="entry name" value="RESPONSE_REGULATORY"/>
    <property type="match status" value="1"/>
</dbReference>
<dbReference type="Pfam" id="PF02954">
    <property type="entry name" value="HTH_8"/>
    <property type="match status" value="1"/>
</dbReference>
<dbReference type="InterPro" id="IPR027417">
    <property type="entry name" value="P-loop_NTPase"/>
</dbReference>
<dbReference type="InterPro" id="IPR011006">
    <property type="entry name" value="CheY-like_superfamily"/>
</dbReference>
<dbReference type="Pfam" id="PF25601">
    <property type="entry name" value="AAA_lid_14"/>
    <property type="match status" value="1"/>
</dbReference>
<dbReference type="GO" id="GO:0000160">
    <property type="term" value="P:phosphorelay signal transduction system"/>
    <property type="evidence" value="ECO:0007669"/>
    <property type="project" value="InterPro"/>
</dbReference>
<dbReference type="PROSITE" id="PS00676">
    <property type="entry name" value="SIGMA54_INTERACT_2"/>
    <property type="match status" value="1"/>
</dbReference>
<organism evidence="8">
    <name type="scientific">hydrothermal vent metagenome</name>
    <dbReference type="NCBI Taxonomy" id="652676"/>
    <lineage>
        <taxon>unclassified sequences</taxon>
        <taxon>metagenomes</taxon>
        <taxon>ecological metagenomes</taxon>
    </lineage>
</organism>
<evidence type="ECO:0000313" key="8">
    <source>
        <dbReference type="EMBL" id="VAX19498.1"/>
    </source>
</evidence>
<evidence type="ECO:0000256" key="2">
    <source>
        <dbReference type="ARBA" id="ARBA00022840"/>
    </source>
</evidence>
<dbReference type="InterPro" id="IPR025944">
    <property type="entry name" value="Sigma_54_int_dom_CS"/>
</dbReference>
<dbReference type="GO" id="GO:0043565">
    <property type="term" value="F:sequence-specific DNA binding"/>
    <property type="evidence" value="ECO:0007669"/>
    <property type="project" value="InterPro"/>
</dbReference>
<name>A0A3B1C6L6_9ZZZZ</name>
<dbReference type="InterPro" id="IPR002197">
    <property type="entry name" value="HTH_Fis"/>
</dbReference>
<dbReference type="PRINTS" id="PR01590">
    <property type="entry name" value="HTHFIS"/>
</dbReference>
<evidence type="ECO:0000259" key="7">
    <source>
        <dbReference type="PROSITE" id="PS50110"/>
    </source>
</evidence>
<dbReference type="InterPro" id="IPR001789">
    <property type="entry name" value="Sig_transdc_resp-reg_receiver"/>
</dbReference>
<proteinExistence type="predicted"/>
<dbReference type="Gene3D" id="1.10.10.60">
    <property type="entry name" value="Homeodomain-like"/>
    <property type="match status" value="1"/>
</dbReference>
<reference evidence="8" key="1">
    <citation type="submission" date="2018-06" db="EMBL/GenBank/DDBJ databases">
        <authorList>
            <person name="Zhirakovskaya E."/>
        </authorList>
    </citation>
    <scope>NUCLEOTIDE SEQUENCE</scope>
</reference>
<dbReference type="Pfam" id="PF00158">
    <property type="entry name" value="Sigma54_activat"/>
    <property type="match status" value="1"/>
</dbReference>
<evidence type="ECO:0000259" key="6">
    <source>
        <dbReference type="PROSITE" id="PS50045"/>
    </source>
</evidence>
<evidence type="ECO:0000256" key="3">
    <source>
        <dbReference type="ARBA" id="ARBA00023015"/>
    </source>
</evidence>
<dbReference type="EMBL" id="UOGA01000158">
    <property type="protein sequence ID" value="VAX19498.1"/>
    <property type="molecule type" value="Genomic_DNA"/>
</dbReference>
<dbReference type="PANTHER" id="PTHR32071">
    <property type="entry name" value="TRANSCRIPTIONAL REGULATORY PROTEIN"/>
    <property type="match status" value="1"/>
</dbReference>
<protein>
    <submittedName>
        <fullName evidence="8">Response regulator of zinc sigma-54-dependent two-component system</fullName>
    </submittedName>
</protein>
<dbReference type="GO" id="GO:0006355">
    <property type="term" value="P:regulation of DNA-templated transcription"/>
    <property type="evidence" value="ECO:0007669"/>
    <property type="project" value="InterPro"/>
</dbReference>
<dbReference type="Gene3D" id="3.40.50.300">
    <property type="entry name" value="P-loop containing nucleotide triphosphate hydrolases"/>
    <property type="match status" value="1"/>
</dbReference>
<dbReference type="Gene3D" id="1.10.8.60">
    <property type="match status" value="1"/>
</dbReference>
<dbReference type="PANTHER" id="PTHR32071:SF57">
    <property type="entry name" value="C4-DICARBOXYLATE TRANSPORT TRANSCRIPTIONAL REGULATORY PROTEIN DCTD"/>
    <property type="match status" value="1"/>
</dbReference>
<sequence length="469" mass="52356">MADRESILVVDDDLNTLKMVEQFLLIKKYDVTTCLTFRDALRELGKGSFSAAVIDYFMPDTTGLKMMKAFHKIDPELAVMVLTASRDIKIAVETIKQGAFHYLVKPVDPDELYINLDKAFKNRSLVLENRRLKLDLQDKYKFNDIVGESGRMMEVFEMTMRAAKVRSTTLVIGETGSGKELIARAIHFNSDRAGGPFIGVNCSALPESLLEAELFGIEKNVATGVDARIGKFEAANNGTLFLDEIGDMSPATQSKVLRAMQEREIERVGSHVSRKVDIRIIAATNRDLAKAIEEKEFRQDLFYRLNVLMISLPPLRDRSGDIPKLIDHFLAKYSSENKMNLKEIDPEAIAKLMEHHWPGNVRELENSIERAYVMCDEDSIGVRHLPAYILNSTGAAPFAPVSSGPTAEAGGALEDMVNDYERGLILSALEKNDWKQNRAAGGMGISERSMWYKIKKLGIEIKKGSSKGG</sequence>
<dbReference type="AlphaFoldDB" id="A0A3B1C6L6"/>
<dbReference type="InterPro" id="IPR025943">
    <property type="entry name" value="Sigma_54_int_dom_ATP-bd_2"/>
</dbReference>
<dbReference type="CDD" id="cd00009">
    <property type="entry name" value="AAA"/>
    <property type="match status" value="1"/>
</dbReference>